<dbReference type="EMBL" id="AXCM01000254">
    <property type="status" value="NOT_ANNOTATED_CDS"/>
    <property type="molecule type" value="Genomic_DNA"/>
</dbReference>
<comment type="pathway">
    <text evidence="2">Carbohydrate degradation; pentose phosphate pathway; D-ribose 5-phosphate from D-ribulose 5-phosphate (non-oxidative stage): step 1/1.</text>
</comment>
<dbReference type="HAMAP" id="MF_00170">
    <property type="entry name" value="Rib_5P_isom_A"/>
    <property type="match status" value="1"/>
</dbReference>
<accession>A0A182MD99</accession>
<dbReference type="PANTHER" id="PTHR11934">
    <property type="entry name" value="RIBOSE-5-PHOSPHATE ISOMERASE"/>
    <property type="match status" value="1"/>
</dbReference>
<evidence type="ECO:0000256" key="5">
    <source>
        <dbReference type="ARBA" id="ARBA00023235"/>
    </source>
</evidence>
<dbReference type="EC" id="5.3.1.6" evidence="4"/>
<dbReference type="FunFam" id="3.40.50.1360:FF:000001">
    <property type="entry name" value="Ribose-5-phosphate isomerase A"/>
    <property type="match status" value="1"/>
</dbReference>
<dbReference type="GO" id="GO:0005737">
    <property type="term" value="C:cytoplasm"/>
    <property type="evidence" value="ECO:0007669"/>
    <property type="project" value="TreeGrafter"/>
</dbReference>
<dbReference type="NCBIfam" id="TIGR00021">
    <property type="entry name" value="rpiA"/>
    <property type="match status" value="1"/>
</dbReference>
<dbReference type="FunFam" id="3.30.70.260:FF:000018">
    <property type="entry name" value="Ribose-5-phosphate isomerase A"/>
    <property type="match status" value="1"/>
</dbReference>
<dbReference type="Gene3D" id="3.30.70.260">
    <property type="match status" value="1"/>
</dbReference>
<dbReference type="SUPFAM" id="SSF100950">
    <property type="entry name" value="NagB/RpiA/CoA transferase-like"/>
    <property type="match status" value="1"/>
</dbReference>
<evidence type="ECO:0000313" key="7">
    <source>
        <dbReference type="EnsemblMetazoa" id="ACUA015475-PA"/>
    </source>
</evidence>
<organism evidence="7 8">
    <name type="scientific">Anopheles culicifacies</name>
    <dbReference type="NCBI Taxonomy" id="139723"/>
    <lineage>
        <taxon>Eukaryota</taxon>
        <taxon>Metazoa</taxon>
        <taxon>Ecdysozoa</taxon>
        <taxon>Arthropoda</taxon>
        <taxon>Hexapoda</taxon>
        <taxon>Insecta</taxon>
        <taxon>Pterygota</taxon>
        <taxon>Neoptera</taxon>
        <taxon>Endopterygota</taxon>
        <taxon>Diptera</taxon>
        <taxon>Nematocera</taxon>
        <taxon>Culicoidea</taxon>
        <taxon>Culicidae</taxon>
        <taxon>Anophelinae</taxon>
        <taxon>Anopheles</taxon>
        <taxon>culicifacies species complex</taxon>
    </lineage>
</organism>
<dbReference type="InterPro" id="IPR037171">
    <property type="entry name" value="NagB/RpiA_transferase-like"/>
</dbReference>
<name>A0A182MD99_9DIPT</name>
<dbReference type="PANTHER" id="PTHR11934:SF0">
    <property type="entry name" value="RIBOSE-5-PHOSPHATE ISOMERASE"/>
    <property type="match status" value="1"/>
</dbReference>
<dbReference type="AlphaFoldDB" id="A0A182MD99"/>
<evidence type="ECO:0000256" key="4">
    <source>
        <dbReference type="ARBA" id="ARBA00011959"/>
    </source>
</evidence>
<evidence type="ECO:0000256" key="1">
    <source>
        <dbReference type="ARBA" id="ARBA00001713"/>
    </source>
</evidence>
<dbReference type="InterPro" id="IPR020672">
    <property type="entry name" value="Ribose5P_isomerase_typA_subgr"/>
</dbReference>
<dbReference type="VEuPathDB" id="VectorBase:ACUA015475"/>
<dbReference type="Proteomes" id="UP000075883">
    <property type="component" value="Unassembled WGS sequence"/>
</dbReference>
<dbReference type="GO" id="GO:0004751">
    <property type="term" value="F:ribose-5-phosphate isomerase activity"/>
    <property type="evidence" value="ECO:0007669"/>
    <property type="project" value="UniProtKB-EC"/>
</dbReference>
<dbReference type="GO" id="GO:0009052">
    <property type="term" value="P:pentose-phosphate shunt, non-oxidative branch"/>
    <property type="evidence" value="ECO:0007669"/>
    <property type="project" value="InterPro"/>
</dbReference>
<sequence>MLVCHPCGFGWSGLSKPVRSRLIDKETIVLRHMWGRFVRSLSPSLLILRRCGTSDSCSKGVLFSTRAKMSLEEAKRCAAYKAVDEYVKDNTVVGVGSGSTVVYAVHRIAERVKKEGLKLVCIPTSFQARQLIIEHGLTLGDLECNPHLDCAIDGADEVDAKMVLIKGGGGCLLQEKIVASCAERLVVIADYTKDSVKLGQQYRKGIPIEVAPMAYMPIKNKIESRFGGSLKLRMAVAKAGPVVTDNGNFILDWSFPDEKEHDWDAVNREIMMLPGVVDTGLFVGMATKAYFGQKDGTVTERSG</sequence>
<dbReference type="Pfam" id="PF06026">
    <property type="entry name" value="Rib_5-P_isom_A"/>
    <property type="match status" value="1"/>
</dbReference>
<proteinExistence type="inferred from homology"/>
<dbReference type="Gene3D" id="3.40.50.1360">
    <property type="match status" value="1"/>
</dbReference>
<dbReference type="InterPro" id="IPR004788">
    <property type="entry name" value="Ribose5P_isomerase_type_A"/>
</dbReference>
<dbReference type="NCBIfam" id="NF001924">
    <property type="entry name" value="PRK00702.1"/>
    <property type="match status" value="1"/>
</dbReference>
<dbReference type="GO" id="GO:0006014">
    <property type="term" value="P:D-ribose metabolic process"/>
    <property type="evidence" value="ECO:0007669"/>
    <property type="project" value="TreeGrafter"/>
</dbReference>
<protein>
    <recommendedName>
        <fullName evidence="4">ribose-5-phosphate isomerase</fullName>
        <ecNumber evidence="4">5.3.1.6</ecNumber>
    </recommendedName>
    <alternativeName>
        <fullName evidence="6">Phosphoriboisomerase</fullName>
    </alternativeName>
</protein>
<dbReference type="UniPathway" id="UPA00115">
    <property type="reaction ID" value="UER00412"/>
</dbReference>
<reference evidence="7" key="2">
    <citation type="submission" date="2020-05" db="UniProtKB">
        <authorList>
            <consortium name="EnsemblMetazoa"/>
        </authorList>
    </citation>
    <scope>IDENTIFICATION</scope>
    <source>
        <strain evidence="7">A-37</strain>
    </source>
</reference>
<dbReference type="STRING" id="139723.A0A182MD99"/>
<keyword evidence="8" id="KW-1185">Reference proteome</keyword>
<dbReference type="SUPFAM" id="SSF75445">
    <property type="entry name" value="D-ribose-5-phosphate isomerase (RpiA), lid domain"/>
    <property type="match status" value="1"/>
</dbReference>
<reference evidence="8" key="1">
    <citation type="submission" date="2013-09" db="EMBL/GenBank/DDBJ databases">
        <title>The Genome Sequence of Anopheles culicifacies species A.</title>
        <authorList>
            <consortium name="The Broad Institute Genomics Platform"/>
            <person name="Neafsey D.E."/>
            <person name="Besansky N."/>
            <person name="Howell P."/>
            <person name="Walton C."/>
            <person name="Young S.K."/>
            <person name="Zeng Q."/>
            <person name="Gargeya S."/>
            <person name="Fitzgerald M."/>
            <person name="Haas B."/>
            <person name="Abouelleil A."/>
            <person name="Allen A.W."/>
            <person name="Alvarado L."/>
            <person name="Arachchi H.M."/>
            <person name="Berlin A.M."/>
            <person name="Chapman S.B."/>
            <person name="Gainer-Dewar J."/>
            <person name="Goldberg J."/>
            <person name="Griggs A."/>
            <person name="Gujja S."/>
            <person name="Hansen M."/>
            <person name="Howarth C."/>
            <person name="Imamovic A."/>
            <person name="Ireland A."/>
            <person name="Larimer J."/>
            <person name="McCowan C."/>
            <person name="Murphy C."/>
            <person name="Pearson M."/>
            <person name="Poon T.W."/>
            <person name="Priest M."/>
            <person name="Roberts A."/>
            <person name="Saif S."/>
            <person name="Shea T."/>
            <person name="Sisk P."/>
            <person name="Sykes S."/>
            <person name="Wortman J."/>
            <person name="Nusbaum C."/>
            <person name="Birren B."/>
        </authorList>
    </citation>
    <scope>NUCLEOTIDE SEQUENCE [LARGE SCALE GENOMIC DNA]</scope>
    <source>
        <strain evidence="8">A-37</strain>
    </source>
</reference>
<dbReference type="CDD" id="cd01398">
    <property type="entry name" value="RPI_A"/>
    <property type="match status" value="1"/>
</dbReference>
<evidence type="ECO:0000256" key="6">
    <source>
        <dbReference type="ARBA" id="ARBA00029734"/>
    </source>
</evidence>
<evidence type="ECO:0000313" key="8">
    <source>
        <dbReference type="Proteomes" id="UP000075883"/>
    </source>
</evidence>
<evidence type="ECO:0000256" key="2">
    <source>
        <dbReference type="ARBA" id="ARBA00004988"/>
    </source>
</evidence>
<evidence type="ECO:0000256" key="3">
    <source>
        <dbReference type="ARBA" id="ARBA00008088"/>
    </source>
</evidence>
<comment type="catalytic activity">
    <reaction evidence="1">
        <text>aldehydo-D-ribose 5-phosphate = D-ribulose 5-phosphate</text>
        <dbReference type="Rhea" id="RHEA:14657"/>
        <dbReference type="ChEBI" id="CHEBI:58121"/>
        <dbReference type="ChEBI" id="CHEBI:58273"/>
        <dbReference type="EC" id="5.3.1.6"/>
    </reaction>
</comment>
<comment type="similarity">
    <text evidence="3">Belongs to the ribose 5-phosphate isomerase family.</text>
</comment>
<keyword evidence="5" id="KW-0413">Isomerase</keyword>
<dbReference type="EnsemblMetazoa" id="ACUA015475-RA">
    <property type="protein sequence ID" value="ACUA015475-PA"/>
    <property type="gene ID" value="ACUA015475"/>
</dbReference>